<evidence type="ECO:0000256" key="3">
    <source>
        <dbReference type="RuleBase" id="RU361196"/>
    </source>
</evidence>
<dbReference type="Gene3D" id="3.20.110.10">
    <property type="entry name" value="Glycoside hydrolase 38, N terminal domain"/>
    <property type="match status" value="1"/>
</dbReference>
<evidence type="ECO:0000313" key="6">
    <source>
        <dbReference type="Proteomes" id="UP000593836"/>
    </source>
</evidence>
<dbReference type="InterPro" id="IPR027291">
    <property type="entry name" value="Glyco_hydro_38_N_sf"/>
</dbReference>
<evidence type="ECO:0000259" key="4">
    <source>
        <dbReference type="Pfam" id="PF03065"/>
    </source>
</evidence>
<gene>
    <name evidence="5" type="ORF">HUE87_00960</name>
</gene>
<dbReference type="KEGG" id="smas:HUE87_00960"/>
<dbReference type="PANTHER" id="PTHR36306">
    <property type="entry name" value="ALPHA-AMYLASE-RELATED-RELATED"/>
    <property type="match status" value="1"/>
</dbReference>
<protein>
    <submittedName>
        <fullName evidence="5">Glycoside hydrolase</fullName>
    </submittedName>
</protein>
<dbReference type="CDD" id="cd10796">
    <property type="entry name" value="GH57N_APU"/>
    <property type="match status" value="1"/>
</dbReference>
<sequence length="678" mass="78955">MNISFMWHMHQPDYRDGSGVMQMPWVFLHAIKDYYDMPWMLARHEGLKATFNITPPLIEQLKLYYEEPQKHDRFLNLWMQDLVLLNETDRNWMIKLCKSTPFETMVLVLPSYAVLHKKEHYNDNELFDMQVLFILSWCGIYLRSNNELIGRLIKKERNYNCEDKRVLLRELSKFVATIFDYYTKLYKDGRISISTTPLNHPILPLLMDMQNAVKANHSTKIPKQHTSLEDDALLQVIRAQDLFVETFGFVAEGFWPAEGAVDEKSVALLKECGIKWIATDEAILFKSLGNADRSTLYTPYNYSDMCIGFRDHGLSDHIGFTYRYWDANKAANHFISSLSSINESNPQGTVFIILDGENAWEFFDNNAFDFFDELYTKINNTLWCKTLHMDDVAKLPTKPLNNLSPGSWIHGEFNTWVGHNEKTRGWELIYLTKRDYNHHETTLDSGTKEKITNHFLAAECSDWFWWYGDDHFTEFGAEFDMLFRSHLISIYDLMNIAPPSDLFETIIGDRSSQNFWLRPQSHISPTTNGIHDSFFEWIGCGVVDESKLFSTMDRVRGPVSKILYGQDETSVYFAFDADITKLYESDTIGIIIEPIGFNENIELNSLKKLNNEEYFGDIKVEIAAKNILELRIEKSSIKVDQIQIRFELTQGDVIIQTLPGFGELEIDLTTDYSENWYV</sequence>
<dbReference type="GO" id="GO:0016787">
    <property type="term" value="F:hydrolase activity"/>
    <property type="evidence" value="ECO:0007669"/>
    <property type="project" value="UniProtKB-KW"/>
</dbReference>
<dbReference type="GO" id="GO:0005975">
    <property type="term" value="P:carbohydrate metabolic process"/>
    <property type="evidence" value="ECO:0007669"/>
    <property type="project" value="InterPro"/>
</dbReference>
<dbReference type="Pfam" id="PF03065">
    <property type="entry name" value="Glyco_hydro_57"/>
    <property type="match status" value="1"/>
</dbReference>
<evidence type="ECO:0000256" key="2">
    <source>
        <dbReference type="ARBA" id="ARBA00023277"/>
    </source>
</evidence>
<dbReference type="AlphaFoldDB" id="A0A7S7M0K1"/>
<name>A0A7S7M0K1_9BACT</name>
<accession>A0A7S7M0K1</accession>
<dbReference type="EMBL" id="CP054493">
    <property type="protein sequence ID" value="QOY54847.1"/>
    <property type="molecule type" value="Genomic_DNA"/>
</dbReference>
<keyword evidence="5" id="KW-0378">Hydrolase</keyword>
<proteinExistence type="inferred from homology"/>
<comment type="similarity">
    <text evidence="1 3">Belongs to the glycosyl hydrolase 57 family.</text>
</comment>
<organism evidence="5 6">
    <name type="scientific">Candidatus Sulfurimonas marisnigri</name>
    <dbReference type="NCBI Taxonomy" id="2740405"/>
    <lineage>
        <taxon>Bacteria</taxon>
        <taxon>Pseudomonadati</taxon>
        <taxon>Campylobacterota</taxon>
        <taxon>Epsilonproteobacteria</taxon>
        <taxon>Campylobacterales</taxon>
        <taxon>Sulfurimonadaceae</taxon>
        <taxon>Sulfurimonas</taxon>
    </lineage>
</organism>
<reference evidence="5 6" key="1">
    <citation type="submission" date="2020-05" db="EMBL/GenBank/DDBJ databases">
        <title>Sulfurimonas marisnigri, sp. nov., and Sulfurimonas baltica, sp. nov., manganese oxide reducing chemolithoautotrophs of the class Epsilonproteobacteria isolated from the pelagic redoxclines of the Black and Baltic Seas and emended description of the genus Sulfurimonas.</title>
        <authorList>
            <person name="Henkel J.V."/>
            <person name="Laudan C."/>
            <person name="Werner J."/>
            <person name="Neu T."/>
            <person name="Plewe S."/>
            <person name="Sproer C."/>
            <person name="Bunk B."/>
            <person name="Schulz-Vogt H.N."/>
        </authorList>
    </citation>
    <scope>NUCLEOTIDE SEQUENCE [LARGE SCALE GENOMIC DNA]</scope>
    <source>
        <strain evidence="5 6">SoZ1</strain>
    </source>
</reference>
<keyword evidence="6" id="KW-1185">Reference proteome</keyword>
<dbReference type="InterPro" id="IPR052046">
    <property type="entry name" value="GH57_Enzymes"/>
</dbReference>
<dbReference type="RefSeq" id="WP_194366891.1">
    <property type="nucleotide sequence ID" value="NZ_CP054493.1"/>
</dbReference>
<dbReference type="PANTHER" id="PTHR36306:SF1">
    <property type="entry name" value="ALPHA-AMYLASE-RELATED"/>
    <property type="match status" value="1"/>
</dbReference>
<evidence type="ECO:0000256" key="1">
    <source>
        <dbReference type="ARBA" id="ARBA00006821"/>
    </source>
</evidence>
<feature type="domain" description="Glycoside hydrolase family 57 N-terminal" evidence="4">
    <location>
        <begin position="4"/>
        <end position="394"/>
    </location>
</feature>
<dbReference type="InterPro" id="IPR004300">
    <property type="entry name" value="Glyco_hydro_57_N"/>
</dbReference>
<dbReference type="InterPro" id="IPR011330">
    <property type="entry name" value="Glyco_hydro/deAcase_b/a-brl"/>
</dbReference>
<dbReference type="SUPFAM" id="SSF88713">
    <property type="entry name" value="Glycoside hydrolase/deacetylase"/>
    <property type="match status" value="1"/>
</dbReference>
<dbReference type="Proteomes" id="UP000593836">
    <property type="component" value="Chromosome"/>
</dbReference>
<evidence type="ECO:0000313" key="5">
    <source>
        <dbReference type="EMBL" id="QOY54847.1"/>
    </source>
</evidence>
<keyword evidence="2 3" id="KW-0119">Carbohydrate metabolism</keyword>